<proteinExistence type="predicted"/>
<dbReference type="Pfam" id="PF05359">
    <property type="entry name" value="DUF748"/>
    <property type="match status" value="2"/>
</dbReference>
<evidence type="ECO:0008006" key="4">
    <source>
        <dbReference type="Google" id="ProtNLM"/>
    </source>
</evidence>
<dbReference type="KEGG" id="tcx:Tcr_1544"/>
<dbReference type="AlphaFoldDB" id="Q31FD7"/>
<dbReference type="Gene3D" id="3.30.1330.60">
    <property type="entry name" value="OmpA-like domain"/>
    <property type="match status" value="1"/>
</dbReference>
<keyword evidence="2" id="KW-0812">Transmembrane</keyword>
<organism evidence="3">
    <name type="scientific">Hydrogenovibrio crunogenus (strain DSM 25203 / XCL-2)</name>
    <name type="common">Thiomicrospira crunogena</name>
    <dbReference type="NCBI Taxonomy" id="317025"/>
    <lineage>
        <taxon>Bacteria</taxon>
        <taxon>Pseudomonadati</taxon>
        <taxon>Pseudomonadota</taxon>
        <taxon>Gammaproteobacteria</taxon>
        <taxon>Thiotrichales</taxon>
        <taxon>Piscirickettsiaceae</taxon>
        <taxon>Hydrogenovibrio</taxon>
    </lineage>
</organism>
<dbReference type="SUPFAM" id="SSF103088">
    <property type="entry name" value="OmpA-like"/>
    <property type="match status" value="1"/>
</dbReference>
<dbReference type="STRING" id="317025.Tcr_1544"/>
<feature type="transmembrane region" description="Helical" evidence="2">
    <location>
        <begin position="17"/>
        <end position="36"/>
    </location>
</feature>
<evidence type="ECO:0000256" key="2">
    <source>
        <dbReference type="SAM" id="Phobius"/>
    </source>
</evidence>
<dbReference type="InterPro" id="IPR036737">
    <property type="entry name" value="OmpA-like_sf"/>
</dbReference>
<dbReference type="eggNOG" id="COG2982">
    <property type="taxonomic scope" value="Bacteria"/>
</dbReference>
<evidence type="ECO:0000313" key="3">
    <source>
        <dbReference type="EMBL" id="ABB42136.1"/>
    </source>
</evidence>
<gene>
    <name evidence="3" type="ordered locus">Tcr_1544</name>
</gene>
<feature type="compositionally biased region" description="Polar residues" evidence="1">
    <location>
        <begin position="737"/>
        <end position="746"/>
    </location>
</feature>
<accession>Q31FD7</accession>
<evidence type="ECO:0000256" key="1">
    <source>
        <dbReference type="SAM" id="MobiDB-lite"/>
    </source>
</evidence>
<keyword evidence="2" id="KW-1133">Transmembrane helix</keyword>
<name>Q31FD7_HYDCU</name>
<feature type="region of interest" description="Disordered" evidence="1">
    <location>
        <begin position="725"/>
        <end position="746"/>
    </location>
</feature>
<sequence length="935" mass="104480">MKAILFRWKSLKTRYKSFIITAFALAVFLFFLPLMLKKTIEYVLVQQGAESAQVEKVIINPFSGRLELFNLSVSTDQQQQLKLGHLKINLGWLDLLQKHINLQTLELFDTTLFLTYQPDEYIRVGGITLPLNTKQSVTTPEEMEKEPFFWGLGFQNLVLKNATLNLKTPELNKVIQFENVSVSRTANWKPQLYSQLGFRIQDDKGLLTGNLETKLFSDTQVIKGQIQVSDFDLHSYQGYLPKTWEVFSGLASGELEIEVKNHFGVVDIQQSGQLGIRDLTLQQQDFQIQSNAVDWNGQLTFGIDKNKGYTLQADGKWQLNQFALTQPKQVLQLEDLTWLGQVNVKQQSKNMLVESHNQLMVSESGFKRDNLDTKVKTLFWKGPFTYQETTAASSQKTSKIALQGTQLALESTSVTFDDLQANSGLIQWQGDVDVELNAVKPVEMSGQLGVSKLVANNMALKKTVLNLAQIKSNVQFKSPQTTQFKQLSFNDIAIGQKIDSTAPFIKVASVELSNLMVDGHSKTQLGKVTVQNVDAHLTLNNQHELEEVQAFIQSLGVDNEDQPSKTKPELAQTSVDPVSNEAKNTAIQLEHFSVTGQKNNLVFETHGLDSKMKQRIHLKGFELGTLNSEKPSLKTPVKLEATIGKYSKVGLEGDLQPFTQKTNMDVKLNVNELDLYAFSPLIKEGLGYQIQSGALTLNSDIQIQEDILKSKNHVTLKGFELESDGEKETSAADANEQDVQNDGSLTGGSASLALNLLRDNEGKIELDIPVEGDLSAPSFHLDQVIEVAVLNALQSGSKTMLAMTLQPYGAIYLAAEYAFKQANTVTLQPISYEVGQNKIKPGMAEYLQKIVTLLETKKKITLKVCGFYNQQDRNYWVQKGLKDQALQDTLYTLAQTRQNQVKDWLVEQGGVNSNRLTTCQPSFEDLPETGVLLSM</sequence>
<dbReference type="OrthoDB" id="6114420at2"/>
<dbReference type="HOGENOM" id="CLU_353286_0_0_6"/>
<reference evidence="3" key="1">
    <citation type="submission" date="2006-07" db="EMBL/GenBank/DDBJ databases">
        <title>Complete sequence of Thiomicrospira crunogena XCL-2.</title>
        <authorList>
            <consortium name="US DOE Joint Genome Institute"/>
            <person name="Copeland A."/>
            <person name="Lucas S."/>
            <person name="Lapidus A."/>
            <person name="Barry K."/>
            <person name="Detter J.C."/>
            <person name="Glavina del Rio T."/>
            <person name="Hammon N."/>
            <person name="Israni S."/>
            <person name="Dalin E."/>
            <person name="Tice H."/>
            <person name="Pitluck S."/>
            <person name="Chain P."/>
            <person name="Malfatti S."/>
            <person name="Shin M."/>
            <person name="Vergez L."/>
            <person name="Schmutz J."/>
            <person name="Larimer F."/>
            <person name="Land M."/>
            <person name="Hauser L."/>
            <person name="Kyrpides N."/>
            <person name="Lykidis A."/>
            <person name="Scott K.M."/>
            <person name="Sievert S."/>
            <person name="Kerfeld C."/>
            <person name="Freyermuth S."/>
            <person name="Dobrinski K."/>
            <person name="Boller A."/>
            <person name="Fitzpatrick K."/>
            <person name="Thoma P."/>
            <person name="Moore J."/>
            <person name="Richardson P."/>
        </authorList>
    </citation>
    <scope>NUCLEOTIDE SEQUENCE</scope>
    <source>
        <strain evidence="3">XCL-2</strain>
    </source>
</reference>
<protein>
    <recommendedName>
        <fullName evidence="4">DUF748 domain-containing protein</fullName>
    </recommendedName>
</protein>
<keyword evidence="2" id="KW-0472">Membrane</keyword>
<dbReference type="EMBL" id="CP000109">
    <property type="protein sequence ID" value="ABB42136.1"/>
    <property type="molecule type" value="Genomic_DNA"/>
</dbReference>
<dbReference type="InterPro" id="IPR008023">
    <property type="entry name" value="DUF748"/>
</dbReference>